<feature type="active site" evidence="25">
    <location>
        <position position="217"/>
    </location>
</feature>
<dbReference type="PRINTS" id="PR00138">
    <property type="entry name" value="MATRIXIN"/>
</dbReference>
<feature type="binding site" evidence="27">
    <location>
        <position position="162"/>
    </location>
    <ligand>
        <name>Zn(2+)</name>
        <dbReference type="ChEBI" id="CHEBI:29105"/>
        <label>1</label>
    </ligand>
</feature>
<evidence type="ECO:0000313" key="33">
    <source>
        <dbReference type="Proteomes" id="UP000472274"/>
    </source>
</evidence>
<keyword evidence="4" id="KW-1003">Cell membrane</keyword>
<comment type="cofactor">
    <cofactor evidence="27">
        <name>Zn(2+)</name>
        <dbReference type="ChEBI" id="CHEBI:29105"/>
    </cofactor>
    <text evidence="27">Binds 2 Zn(2+) ions per subunit.</text>
</comment>
<evidence type="ECO:0000256" key="6">
    <source>
        <dbReference type="ARBA" id="ARBA00022530"/>
    </source>
</evidence>
<protein>
    <recommendedName>
        <fullName evidence="22">Matrix metalloproteinase-17</fullName>
    </recommendedName>
    <alternativeName>
        <fullName evidence="23">Membrane-type matrix metalloproteinase 4</fullName>
    </alternativeName>
    <alternativeName>
        <fullName evidence="24">Membrane-type-4 matrix metalloproteinase</fullName>
    </alternativeName>
</protein>
<dbReference type="Gene3D" id="3.40.390.10">
    <property type="entry name" value="Collagenase (Catalytic Domain)"/>
    <property type="match status" value="1"/>
</dbReference>
<reference evidence="32" key="1">
    <citation type="submission" date="2025-08" db="UniProtKB">
        <authorList>
            <consortium name="Ensembl"/>
        </authorList>
    </citation>
    <scope>IDENTIFICATION</scope>
</reference>
<proteinExistence type="inferred from homology"/>
<evidence type="ECO:0000256" key="3">
    <source>
        <dbReference type="ARBA" id="ARBA00010370"/>
    </source>
</evidence>
<evidence type="ECO:0000256" key="16">
    <source>
        <dbReference type="ARBA" id="ARBA00023049"/>
    </source>
</evidence>
<evidence type="ECO:0000256" key="28">
    <source>
        <dbReference type="PIRSR" id="PIRSR621190-4"/>
    </source>
</evidence>
<evidence type="ECO:0000256" key="2">
    <source>
        <dbReference type="ARBA" id="ARBA00004498"/>
    </source>
</evidence>
<dbReference type="Pfam" id="PF01471">
    <property type="entry name" value="PG_binding_1"/>
    <property type="match status" value="1"/>
</dbReference>
<evidence type="ECO:0000256" key="26">
    <source>
        <dbReference type="PIRSR" id="PIRSR001191-2"/>
    </source>
</evidence>
<dbReference type="Gene3D" id="2.110.10.10">
    <property type="entry name" value="Hemopexin-like domain"/>
    <property type="match status" value="1"/>
</dbReference>
<evidence type="ECO:0000256" key="21">
    <source>
        <dbReference type="ARBA" id="ARBA00023288"/>
    </source>
</evidence>
<accession>A0A674K9N4</accession>
<evidence type="ECO:0000256" key="8">
    <source>
        <dbReference type="ARBA" id="ARBA00022670"/>
    </source>
</evidence>
<dbReference type="InterPro" id="IPR002477">
    <property type="entry name" value="Peptidoglycan-bd-like"/>
</dbReference>
<evidence type="ECO:0000256" key="17">
    <source>
        <dbReference type="ARBA" id="ARBA00023136"/>
    </source>
</evidence>
<feature type="compositionally biased region" description="Basic and acidic residues" evidence="30">
    <location>
        <begin position="482"/>
        <end position="491"/>
    </location>
</feature>
<keyword evidence="5" id="KW-0964">Secreted</keyword>
<dbReference type="InterPro" id="IPR033739">
    <property type="entry name" value="M10A_MMP"/>
</dbReference>
<keyword evidence="12" id="KW-0677">Repeat</keyword>
<dbReference type="GO" id="GO:0030574">
    <property type="term" value="P:collagen catabolic process"/>
    <property type="evidence" value="ECO:0007669"/>
    <property type="project" value="TreeGrafter"/>
</dbReference>
<evidence type="ECO:0000256" key="29">
    <source>
        <dbReference type="PROSITE-ProRule" id="PRU01011"/>
    </source>
</evidence>
<dbReference type="InterPro" id="IPR006026">
    <property type="entry name" value="Peptidase_Metallo"/>
</dbReference>
<feature type="binding site" evidence="27">
    <location>
        <position position="234"/>
    </location>
    <ligand>
        <name>Zn(2+)</name>
        <dbReference type="ChEBI" id="CHEBI:29105"/>
        <label>2</label>
        <note>catalytic</note>
    </ligand>
</feature>
<feature type="binding site" evidence="27">
    <location>
        <position position="416"/>
    </location>
    <ligand>
        <name>Ca(2+)</name>
        <dbReference type="ChEBI" id="CHEBI:29108"/>
        <label>4</label>
    </ligand>
</feature>
<feature type="binding site" evidence="27">
    <location>
        <position position="370"/>
    </location>
    <ligand>
        <name>Ca(2+)</name>
        <dbReference type="ChEBI" id="CHEBI:29108"/>
        <label>5</label>
    </ligand>
</feature>
<dbReference type="PANTHER" id="PTHR10201:SF21">
    <property type="entry name" value="MATRIX METALLOPROTEINASE-17"/>
    <property type="match status" value="1"/>
</dbReference>
<feature type="binding site" evidence="26">
    <location>
        <position position="226"/>
    </location>
    <ligand>
        <name>Zn(2+)</name>
        <dbReference type="ChEBI" id="CHEBI:29105"/>
        <label>2</label>
        <note>catalytic</note>
    </ligand>
</feature>
<feature type="binding site" evidence="26">
    <location>
        <position position="220"/>
    </location>
    <ligand>
        <name>Zn(2+)</name>
        <dbReference type="ChEBI" id="CHEBI:29105"/>
        <label>2</label>
        <note>catalytic</note>
    </ligand>
</feature>
<dbReference type="GeneTree" id="ENSGT00940000158699"/>
<organism evidence="32 33">
    <name type="scientific">Terrapene triunguis</name>
    <name type="common">Three-toed box turtle</name>
    <dbReference type="NCBI Taxonomy" id="2587831"/>
    <lineage>
        <taxon>Eukaryota</taxon>
        <taxon>Metazoa</taxon>
        <taxon>Chordata</taxon>
        <taxon>Craniata</taxon>
        <taxon>Vertebrata</taxon>
        <taxon>Euteleostomi</taxon>
        <taxon>Archelosauria</taxon>
        <taxon>Testudinata</taxon>
        <taxon>Testudines</taxon>
        <taxon>Cryptodira</taxon>
        <taxon>Durocryptodira</taxon>
        <taxon>Testudinoidea</taxon>
        <taxon>Emydidae</taxon>
        <taxon>Terrapene</taxon>
    </lineage>
</organism>
<keyword evidence="19" id="KW-1015">Disulfide bond</keyword>
<dbReference type="InterPro" id="IPR036375">
    <property type="entry name" value="Hemopexin-like_dom_sf"/>
</dbReference>
<dbReference type="GO" id="GO:0098552">
    <property type="term" value="C:side of membrane"/>
    <property type="evidence" value="ECO:0007669"/>
    <property type="project" value="UniProtKB-KW"/>
</dbReference>
<keyword evidence="6" id="KW-0272">Extracellular matrix</keyword>
<feature type="binding site" evidence="27">
    <location>
        <position position="189"/>
    </location>
    <ligand>
        <name>Ca(2+)</name>
        <dbReference type="ChEBI" id="CHEBI:29108"/>
        <label>2</label>
    </ligand>
</feature>
<feature type="domain" description="Peptidase metallopeptidase" evidence="31">
    <location>
        <begin position="97"/>
        <end position="264"/>
    </location>
</feature>
<evidence type="ECO:0000256" key="18">
    <source>
        <dbReference type="ARBA" id="ARBA00023145"/>
    </source>
</evidence>
<feature type="binding site" evidence="27">
    <location>
        <position position="196"/>
    </location>
    <ligand>
        <name>Ca(2+)</name>
        <dbReference type="ChEBI" id="CHEBI:29108"/>
        <label>1</label>
    </ligand>
</feature>
<sequence>MKAPVPIFNHWSHAVSSSAVFGDWLTKFGYLPPPGPVTGQLQTQEELAKAITAMQQFGGLEATGILDEATLELMKTPRCSLPDLAESETRKKRHTQAVTKWNKRNLSWRVRIFPKESHLGHDTVRALMYYALKVWSDITPLNFHEVAGNNADIQIDFSKADHNDGYPFDGPGGTVAHAFFPGDHHTAGDTHFDDDEYWTFRSSDAHGMDLFAVAVHEFGHAIGLTHISALESIMRPYYQGPVGDPLKYDLPYEDKVRIWQLYDMPNRCNTHFDAVAQIRGEAFFFKGKYFWRLTRNKHLVSLQPAQIHRFWRGLPLNMDSVDAVYERTNDHKIVFFKGDRYWVFKDNNVEEGYPRPISDFGLPPGGIDAAFSWAHNDKTYFFKDSLYWRYDDHERRMDPGYPSETTLWKGIPSTLDDAMRWSDGATYFFRGKEYWKVLDNNLEAEPGYPQSIARDWLVCGDMQSDSPDSAGSSRTGAHSKQGQHDESRSENGYEVCSCTSSSDSLLARPALRLSASLLLASVWTAAVACAAL</sequence>
<keyword evidence="8" id="KW-0645">Protease</keyword>
<evidence type="ECO:0000256" key="14">
    <source>
        <dbReference type="ARBA" id="ARBA00022833"/>
    </source>
</evidence>
<comment type="cofactor">
    <cofactor evidence="27">
        <name>Ca(2+)</name>
        <dbReference type="ChEBI" id="CHEBI:29108"/>
    </cofactor>
    <text evidence="27">Can bind about 5 Ca(2+) ions per subunit.</text>
</comment>
<feature type="binding site" evidence="26">
    <location>
        <position position="216"/>
    </location>
    <ligand>
        <name>Zn(2+)</name>
        <dbReference type="ChEBI" id="CHEBI:29105"/>
        <label>2</label>
        <note>catalytic</note>
    </ligand>
</feature>
<evidence type="ECO:0000256" key="13">
    <source>
        <dbReference type="ARBA" id="ARBA00022801"/>
    </source>
</evidence>
<dbReference type="SUPFAM" id="SSF55486">
    <property type="entry name" value="Metalloproteases ('zincins'), catalytic domain"/>
    <property type="match status" value="1"/>
</dbReference>
<evidence type="ECO:0000256" key="27">
    <source>
        <dbReference type="PIRSR" id="PIRSR621190-2"/>
    </source>
</evidence>
<reference evidence="32" key="2">
    <citation type="submission" date="2025-09" db="UniProtKB">
        <authorList>
            <consortium name="Ensembl"/>
        </authorList>
    </citation>
    <scope>IDENTIFICATION</scope>
</reference>
<evidence type="ECO:0000256" key="7">
    <source>
        <dbReference type="ARBA" id="ARBA00022622"/>
    </source>
</evidence>
<evidence type="ECO:0000256" key="5">
    <source>
        <dbReference type="ARBA" id="ARBA00022525"/>
    </source>
</evidence>
<dbReference type="InterPro" id="IPR036365">
    <property type="entry name" value="PGBD-like_sf"/>
</dbReference>
<feature type="modified residue" description="Phosphotyrosine; by PKDCC" evidence="28">
    <location>
        <position position="353"/>
    </location>
</feature>
<keyword evidence="11" id="KW-0732">Signal</keyword>
<evidence type="ECO:0000256" key="20">
    <source>
        <dbReference type="ARBA" id="ARBA00023180"/>
    </source>
</evidence>
<evidence type="ECO:0000256" key="30">
    <source>
        <dbReference type="SAM" id="MobiDB-lite"/>
    </source>
</evidence>
<dbReference type="SMART" id="SM00235">
    <property type="entry name" value="ZnMc"/>
    <property type="match status" value="1"/>
</dbReference>
<keyword evidence="9" id="KW-0165">Cleavage on pair of basic residues</keyword>
<dbReference type="FunFam" id="3.40.390.10:FF:000016">
    <property type="entry name" value="Matrix metallopeptidase 17"/>
    <property type="match status" value="1"/>
</dbReference>
<dbReference type="Pfam" id="PF00413">
    <property type="entry name" value="Peptidase_M10"/>
    <property type="match status" value="1"/>
</dbReference>
<feature type="repeat" description="Hemopexin" evidence="29">
    <location>
        <begin position="412"/>
        <end position="459"/>
    </location>
</feature>
<keyword evidence="33" id="KW-1185">Reference proteome</keyword>
<evidence type="ECO:0000256" key="9">
    <source>
        <dbReference type="ARBA" id="ARBA00022685"/>
    </source>
</evidence>
<feature type="repeat" description="Hemopexin" evidence="29">
    <location>
        <begin position="318"/>
        <end position="364"/>
    </location>
</feature>
<dbReference type="PIRSF" id="PIRSF001191">
    <property type="entry name" value="Peptidase_M10A_matrix"/>
    <property type="match status" value="1"/>
</dbReference>
<feature type="binding site" evidence="27">
    <location>
        <position position="170"/>
    </location>
    <ligand>
        <name>Ca(2+)</name>
        <dbReference type="ChEBI" id="CHEBI:29108"/>
        <label>3</label>
    </ligand>
</feature>
<feature type="binding site" evidence="27">
    <location>
        <position position="273"/>
    </location>
    <ligand>
        <name>Ca(2+)</name>
        <dbReference type="ChEBI" id="CHEBI:29108"/>
        <label>4</label>
    </ligand>
</feature>
<evidence type="ECO:0000256" key="4">
    <source>
        <dbReference type="ARBA" id="ARBA00022475"/>
    </source>
</evidence>
<dbReference type="SUPFAM" id="SSF50923">
    <property type="entry name" value="Hemopexin-like domain"/>
    <property type="match status" value="1"/>
</dbReference>
<dbReference type="GO" id="GO:0004222">
    <property type="term" value="F:metalloendopeptidase activity"/>
    <property type="evidence" value="ECO:0007669"/>
    <property type="project" value="InterPro"/>
</dbReference>
<evidence type="ECO:0000256" key="24">
    <source>
        <dbReference type="ARBA" id="ARBA00076283"/>
    </source>
</evidence>
<feature type="binding site" evidence="27">
    <location>
        <position position="169"/>
    </location>
    <ligand>
        <name>Ca(2+)</name>
        <dbReference type="ChEBI" id="CHEBI:29108"/>
        <label>3</label>
    </ligand>
</feature>
<feature type="binding site" evidence="27">
    <location>
        <position position="152"/>
    </location>
    <ligand>
        <name>Ca(2+)</name>
        <dbReference type="ChEBI" id="CHEBI:29108"/>
        <label>2</label>
    </ligand>
</feature>
<feature type="repeat" description="Hemopexin" evidence="29">
    <location>
        <begin position="269"/>
        <end position="314"/>
    </location>
</feature>
<keyword evidence="17" id="KW-0472">Membrane</keyword>
<dbReference type="SUPFAM" id="SSF47090">
    <property type="entry name" value="PGBD-like"/>
    <property type="match status" value="1"/>
</dbReference>
<feature type="binding site" description="in inhibited form" evidence="27">
    <location>
        <position position="79"/>
    </location>
    <ligand>
        <name>Zn(2+)</name>
        <dbReference type="ChEBI" id="CHEBI:29105"/>
        <label>2</label>
        <note>catalytic</note>
    </ligand>
</feature>
<dbReference type="GO" id="GO:0030198">
    <property type="term" value="P:extracellular matrix organization"/>
    <property type="evidence" value="ECO:0007669"/>
    <property type="project" value="TreeGrafter"/>
</dbReference>
<comment type="similarity">
    <text evidence="3">Belongs to the peptidase M10A family.</text>
</comment>
<dbReference type="PANTHER" id="PTHR10201">
    <property type="entry name" value="MATRIX METALLOPROTEINASE"/>
    <property type="match status" value="1"/>
</dbReference>
<feature type="binding site" evidence="27">
    <location>
        <position position="322"/>
    </location>
    <ligand>
        <name>Ca(2+)</name>
        <dbReference type="ChEBI" id="CHEBI:29108"/>
        <label>4</label>
    </ligand>
</feature>
<keyword evidence="20" id="KW-0325">Glycoprotein</keyword>
<comment type="subcellular location">
    <subcellularLocation>
        <location evidence="1">Cell membrane</location>
        <topology evidence="1">Lipid-anchor</topology>
        <topology evidence="1">GPI-anchor</topology>
        <orientation evidence="1">Extracellular side</orientation>
    </subcellularLocation>
    <subcellularLocation>
        <location evidence="2">Secreted</location>
        <location evidence="2">Extracellular space</location>
        <location evidence="2">Extracellular matrix</location>
    </subcellularLocation>
</comment>
<dbReference type="Ensembl" id="ENSTMTT00000030764.1">
    <property type="protein sequence ID" value="ENSTMTP00000029678.1"/>
    <property type="gene ID" value="ENSTMTG00000021458.1"/>
</dbReference>
<keyword evidence="10 26" id="KW-0479">Metal-binding</keyword>
<dbReference type="Pfam" id="PF00045">
    <property type="entry name" value="Hemopexin"/>
    <property type="match status" value="4"/>
</dbReference>
<feature type="binding site" evidence="27">
    <location>
        <position position="177"/>
    </location>
    <ligand>
        <name>Zn(2+)</name>
        <dbReference type="ChEBI" id="CHEBI:29105"/>
        <label>1</label>
    </ligand>
</feature>
<dbReference type="InterPro" id="IPR018487">
    <property type="entry name" value="Hemopexin-like_repeat"/>
</dbReference>
<evidence type="ECO:0000256" key="10">
    <source>
        <dbReference type="ARBA" id="ARBA00022723"/>
    </source>
</evidence>
<dbReference type="Proteomes" id="UP000472274">
    <property type="component" value="Unplaced"/>
</dbReference>
<dbReference type="SMART" id="SM00120">
    <property type="entry name" value="HX"/>
    <property type="match status" value="4"/>
</dbReference>
<name>A0A674K9N4_9SAUR</name>
<keyword evidence="21" id="KW-0449">Lipoprotein</keyword>
<dbReference type="GO" id="GO:0008270">
    <property type="term" value="F:zinc ion binding"/>
    <property type="evidence" value="ECO:0007669"/>
    <property type="project" value="InterPro"/>
</dbReference>
<keyword evidence="14 26" id="KW-0862">Zinc</keyword>
<gene>
    <name evidence="32" type="primary">MMP17</name>
</gene>
<dbReference type="GO" id="GO:0005886">
    <property type="term" value="C:plasma membrane"/>
    <property type="evidence" value="ECO:0007669"/>
    <property type="project" value="UniProtKB-SubCell"/>
</dbReference>
<dbReference type="InterPro" id="IPR021190">
    <property type="entry name" value="Pept_M10A"/>
</dbReference>
<keyword evidence="15 27" id="KW-0106">Calcium</keyword>
<evidence type="ECO:0000256" key="11">
    <source>
        <dbReference type="ARBA" id="ARBA00022729"/>
    </source>
</evidence>
<feature type="binding site" evidence="27">
    <location>
        <position position="193"/>
    </location>
    <ligand>
        <name>Ca(2+)</name>
        <dbReference type="ChEBI" id="CHEBI:29108"/>
        <label>3</label>
    </ligand>
</feature>
<dbReference type="FunFam" id="2.110.10.10:FF:000003">
    <property type="entry name" value="Matrix metallopeptidase 17"/>
    <property type="match status" value="1"/>
</dbReference>
<dbReference type="GO" id="GO:0005615">
    <property type="term" value="C:extracellular space"/>
    <property type="evidence" value="ECO:0007669"/>
    <property type="project" value="TreeGrafter"/>
</dbReference>
<evidence type="ECO:0000259" key="31">
    <source>
        <dbReference type="SMART" id="SM00235"/>
    </source>
</evidence>
<dbReference type="AlphaFoldDB" id="A0A674K9N4"/>
<evidence type="ECO:0000256" key="15">
    <source>
        <dbReference type="ARBA" id="ARBA00022837"/>
    </source>
</evidence>
<dbReference type="CDD" id="cd00094">
    <property type="entry name" value="HX"/>
    <property type="match status" value="1"/>
</dbReference>
<dbReference type="InterPro" id="IPR024079">
    <property type="entry name" value="MetalloPept_cat_dom_sf"/>
</dbReference>
<evidence type="ECO:0000256" key="1">
    <source>
        <dbReference type="ARBA" id="ARBA00004471"/>
    </source>
</evidence>
<feature type="binding site" evidence="27">
    <location>
        <position position="196"/>
    </location>
    <ligand>
        <name>Ca(2+)</name>
        <dbReference type="ChEBI" id="CHEBI:29108"/>
        <label>3</label>
    </ligand>
</feature>
<keyword evidence="7" id="KW-0336">GPI-anchor</keyword>
<keyword evidence="13" id="KW-0378">Hydrolase</keyword>
<feature type="binding site" evidence="27">
    <location>
        <position position="191"/>
    </location>
    <ligand>
        <name>Zn(2+)</name>
        <dbReference type="ChEBI" id="CHEBI:29105"/>
        <label>1</label>
    </ligand>
</feature>
<evidence type="ECO:0000313" key="32">
    <source>
        <dbReference type="Ensembl" id="ENSTMTP00000029678.1"/>
    </source>
</evidence>
<evidence type="ECO:0000256" key="12">
    <source>
        <dbReference type="ARBA" id="ARBA00022737"/>
    </source>
</evidence>
<keyword evidence="16" id="KW-0482">Metalloprotease</keyword>
<feature type="repeat" description="Hemopexin" evidence="29">
    <location>
        <begin position="365"/>
        <end position="411"/>
    </location>
</feature>
<feature type="region of interest" description="Disordered" evidence="30">
    <location>
        <begin position="463"/>
        <end position="493"/>
    </location>
</feature>
<keyword evidence="18" id="KW-0865">Zymogen</keyword>
<dbReference type="PROSITE" id="PS51642">
    <property type="entry name" value="HEMOPEXIN_2"/>
    <property type="match status" value="4"/>
</dbReference>
<feature type="binding site" evidence="27">
    <location>
        <position position="164"/>
    </location>
    <ligand>
        <name>Zn(2+)</name>
        <dbReference type="ChEBI" id="CHEBI:29105"/>
        <label>1</label>
    </ligand>
</feature>
<dbReference type="InterPro" id="IPR000585">
    <property type="entry name" value="Hemopexin-like_dom"/>
</dbReference>
<dbReference type="GO" id="GO:0031012">
    <property type="term" value="C:extracellular matrix"/>
    <property type="evidence" value="ECO:0007669"/>
    <property type="project" value="InterPro"/>
</dbReference>
<evidence type="ECO:0000256" key="19">
    <source>
        <dbReference type="ARBA" id="ARBA00023157"/>
    </source>
</evidence>
<evidence type="ECO:0000256" key="23">
    <source>
        <dbReference type="ARBA" id="ARBA00075831"/>
    </source>
</evidence>
<dbReference type="CDD" id="cd04278">
    <property type="entry name" value="ZnMc_MMP"/>
    <property type="match status" value="1"/>
</dbReference>
<dbReference type="InterPro" id="IPR001818">
    <property type="entry name" value="Pept_M10_metallopeptidase"/>
</dbReference>
<feature type="compositionally biased region" description="Polar residues" evidence="30">
    <location>
        <begin position="463"/>
        <end position="480"/>
    </location>
</feature>
<dbReference type="GO" id="GO:0006508">
    <property type="term" value="P:proteolysis"/>
    <property type="evidence" value="ECO:0007669"/>
    <property type="project" value="UniProtKB-KW"/>
</dbReference>
<evidence type="ECO:0000256" key="22">
    <source>
        <dbReference type="ARBA" id="ARBA00074057"/>
    </source>
</evidence>
<feature type="binding site" evidence="27">
    <location>
        <position position="194"/>
    </location>
    <ligand>
        <name>Ca(2+)</name>
        <dbReference type="ChEBI" id="CHEBI:29108"/>
        <label>1</label>
    </ligand>
</feature>
<evidence type="ECO:0000256" key="25">
    <source>
        <dbReference type="PIRSR" id="PIRSR001191-1"/>
    </source>
</evidence>